<sequence length="212" mass="24050">MVKKNMIPLYIVIMFMGAFVSLVGEQVEAGVKNGSMVIPDDAIRLRILANSDNDEDQELKRKIRDRVNEEITIWVADITSKEEARAVIKGNIPAIEDIIEEVMVAEGIEQKYNVEFGRADFPTKMYGRFIYPAGDYEAIKITLGKGTGANWWCVLFPPLCFLDFSNGEATSATPFEDEEQSEQLVVVDEEPEEVEVKFFLFEFIANIFAKFK</sequence>
<dbReference type="STRING" id="1314751.GCA_001591425_03190"/>
<reference evidence="2 3" key="1">
    <citation type="submission" date="2016-12" db="EMBL/GenBank/DDBJ databases">
        <title>The whole genome sequencing and assembly of Bacillus cohnii DSM 6307T strain.</title>
        <authorList>
            <person name="Lee Y.-J."/>
            <person name="Yi H."/>
            <person name="Bahn Y.-S."/>
            <person name="Kim J.F."/>
            <person name="Lee D.-W."/>
        </authorList>
    </citation>
    <scope>NUCLEOTIDE SEQUENCE [LARGE SCALE GENOMIC DNA]</scope>
    <source>
        <strain evidence="2 3">DSM 6307</strain>
    </source>
</reference>
<name>A0A223KWI2_9BACI</name>
<dbReference type="RefSeq" id="WP_066418287.1">
    <property type="nucleotide sequence ID" value="NZ_CP018866.1"/>
</dbReference>
<gene>
    <name evidence="2" type="ORF">BC6307_22060</name>
</gene>
<evidence type="ECO:0000313" key="3">
    <source>
        <dbReference type="Proteomes" id="UP000215224"/>
    </source>
</evidence>
<keyword evidence="1" id="KW-0812">Transmembrane</keyword>
<dbReference type="AlphaFoldDB" id="A0A223KWI2"/>
<dbReference type="InterPro" id="IPR014202">
    <property type="entry name" value="Spore_II_R"/>
</dbReference>
<dbReference type="EMBL" id="CP018866">
    <property type="protein sequence ID" value="AST93763.1"/>
    <property type="molecule type" value="Genomic_DNA"/>
</dbReference>
<keyword evidence="3" id="KW-1185">Reference proteome</keyword>
<dbReference type="NCBIfam" id="TIGR02837">
    <property type="entry name" value="spore_II_R"/>
    <property type="match status" value="1"/>
</dbReference>
<keyword evidence="1" id="KW-0472">Membrane</keyword>
<feature type="transmembrane region" description="Helical" evidence="1">
    <location>
        <begin position="7"/>
        <end position="24"/>
    </location>
</feature>
<proteinExistence type="predicted"/>
<accession>A0A223KWI2</accession>
<dbReference type="KEGG" id="bcoh:BC6307_22060"/>
<evidence type="ECO:0000256" key="1">
    <source>
        <dbReference type="SAM" id="Phobius"/>
    </source>
</evidence>
<dbReference type="Proteomes" id="UP000215224">
    <property type="component" value="Chromosome"/>
</dbReference>
<organism evidence="2 3">
    <name type="scientific">Sutcliffiella cohnii</name>
    <dbReference type="NCBI Taxonomy" id="33932"/>
    <lineage>
        <taxon>Bacteria</taxon>
        <taxon>Bacillati</taxon>
        <taxon>Bacillota</taxon>
        <taxon>Bacilli</taxon>
        <taxon>Bacillales</taxon>
        <taxon>Bacillaceae</taxon>
        <taxon>Sutcliffiella</taxon>
    </lineage>
</organism>
<dbReference type="Pfam" id="PF09551">
    <property type="entry name" value="Spore_II_R"/>
    <property type="match status" value="1"/>
</dbReference>
<keyword evidence="1" id="KW-1133">Transmembrane helix</keyword>
<protein>
    <submittedName>
        <fullName evidence="2">Stage II sporulation protein R</fullName>
    </submittedName>
</protein>
<evidence type="ECO:0000313" key="2">
    <source>
        <dbReference type="EMBL" id="AST93763.1"/>
    </source>
</evidence>